<gene>
    <name evidence="2" type="ORF">SAMN05216167_11189</name>
</gene>
<dbReference type="CDD" id="cd00102">
    <property type="entry name" value="IPT"/>
    <property type="match status" value="1"/>
</dbReference>
<name>A0A1I1YK72_9BACT</name>
<dbReference type="AlphaFoldDB" id="A0A1I1YK72"/>
<feature type="domain" description="IPT/TIG" evidence="1">
    <location>
        <begin position="274"/>
        <end position="348"/>
    </location>
</feature>
<organism evidence="2 3">
    <name type="scientific">Spirosoma endophyticum</name>
    <dbReference type="NCBI Taxonomy" id="662367"/>
    <lineage>
        <taxon>Bacteria</taxon>
        <taxon>Pseudomonadati</taxon>
        <taxon>Bacteroidota</taxon>
        <taxon>Cytophagia</taxon>
        <taxon>Cytophagales</taxon>
        <taxon>Cytophagaceae</taxon>
        <taxon>Spirosoma</taxon>
    </lineage>
</organism>
<dbReference type="PROSITE" id="PS51257">
    <property type="entry name" value="PROKAR_LIPOPROTEIN"/>
    <property type="match status" value="1"/>
</dbReference>
<accession>A0A1I1YK72</accession>
<proteinExistence type="predicted"/>
<feature type="domain" description="IPT/TIG" evidence="1">
    <location>
        <begin position="112"/>
        <end position="183"/>
    </location>
</feature>
<dbReference type="STRING" id="662367.SAMN05216167_11189"/>
<dbReference type="InterPro" id="IPR002909">
    <property type="entry name" value="IPT_dom"/>
</dbReference>
<dbReference type="InterPro" id="IPR013783">
    <property type="entry name" value="Ig-like_fold"/>
</dbReference>
<dbReference type="InterPro" id="IPR014756">
    <property type="entry name" value="Ig_E-set"/>
</dbReference>
<dbReference type="EMBL" id="FOLQ01000011">
    <property type="protein sequence ID" value="SFE19946.1"/>
    <property type="molecule type" value="Genomic_DNA"/>
</dbReference>
<dbReference type="RefSeq" id="WP_093830744.1">
    <property type="nucleotide sequence ID" value="NZ_FOLQ01000011.1"/>
</dbReference>
<evidence type="ECO:0000313" key="2">
    <source>
        <dbReference type="EMBL" id="SFE19946.1"/>
    </source>
</evidence>
<evidence type="ECO:0000259" key="1">
    <source>
        <dbReference type="Pfam" id="PF01833"/>
    </source>
</evidence>
<protein>
    <submittedName>
        <fullName evidence="2">IPT/TIG domain-containing protein</fullName>
    </submittedName>
</protein>
<feature type="domain" description="IPT/TIG" evidence="1">
    <location>
        <begin position="192"/>
        <end position="268"/>
    </location>
</feature>
<dbReference type="Pfam" id="PF01833">
    <property type="entry name" value="TIG"/>
    <property type="match status" value="3"/>
</dbReference>
<sequence length="519" mass="54523">MKPIISLLFLFSFVFGLSGCRLKNNPPELIGLSVKQAFVGREIVLTGYQFGSDPVVMFGIGTSTVTASISSHDDKTINIKVPYVSPGITQIRVQTDQGTSDPLPFIVQQPGPEVTSITPTNGLPGTPVVITGDFLNQIKTIKIKDVEAVLKDSSANKITVLVPQNIARGPGFLTINTKGGLSSNDFIVAGTPQITSISPLKTKPGAELVIKGVNLLDGGVRVNGKFPNQSLTNVTDTEIRTVVPTDATTGRVTVTVFDKLVATSTDTLQIYQQPFITHLQAQDGVAGEKLIIEGRNLSAVSIVQIGGVTASFRALSDTQLDVTLPALTSSGSVAISATSVGGTATSLEPFFFFLAPSAIVVTPARQLRGQQLTVSGKNLYRITDVRVNGIVAQISSRTEGTDLLIHVPDNGTSGPIVVTSRAGSATTVTPLVVVQKAVVTDFLPARATPGTRVVIRGDFLLNAQIVFAGSATAAVDDGKNTDTERWVLVPADAQTGPLRVTNATNETTITATPFTIIPN</sequence>
<dbReference type="SUPFAM" id="SSF81296">
    <property type="entry name" value="E set domains"/>
    <property type="match status" value="4"/>
</dbReference>
<dbReference type="Gene3D" id="2.60.40.10">
    <property type="entry name" value="Immunoglobulins"/>
    <property type="match status" value="6"/>
</dbReference>
<dbReference type="OrthoDB" id="915087at2"/>
<reference evidence="2 3" key="1">
    <citation type="submission" date="2016-10" db="EMBL/GenBank/DDBJ databases">
        <authorList>
            <person name="de Groot N.N."/>
        </authorList>
    </citation>
    <scope>NUCLEOTIDE SEQUENCE [LARGE SCALE GENOMIC DNA]</scope>
    <source>
        <strain evidence="2 3">DSM 26130</strain>
    </source>
</reference>
<dbReference type="Proteomes" id="UP000198598">
    <property type="component" value="Unassembled WGS sequence"/>
</dbReference>
<evidence type="ECO:0000313" key="3">
    <source>
        <dbReference type="Proteomes" id="UP000198598"/>
    </source>
</evidence>
<keyword evidence="3" id="KW-1185">Reference proteome</keyword>